<dbReference type="EMBL" id="JAVHJO010000004">
    <property type="protein sequence ID" value="KAK6540767.1"/>
    <property type="molecule type" value="Genomic_DNA"/>
</dbReference>
<protein>
    <submittedName>
        <fullName evidence="3">Uncharacterized protein</fullName>
    </submittedName>
</protein>
<evidence type="ECO:0000256" key="1">
    <source>
        <dbReference type="SAM" id="MobiDB-lite"/>
    </source>
</evidence>
<organism evidence="3 4">
    <name type="scientific">Orbilia ellipsospora</name>
    <dbReference type="NCBI Taxonomy" id="2528407"/>
    <lineage>
        <taxon>Eukaryota</taxon>
        <taxon>Fungi</taxon>
        <taxon>Dikarya</taxon>
        <taxon>Ascomycota</taxon>
        <taxon>Pezizomycotina</taxon>
        <taxon>Orbiliomycetes</taxon>
        <taxon>Orbiliales</taxon>
        <taxon>Orbiliaceae</taxon>
        <taxon>Orbilia</taxon>
    </lineage>
</organism>
<feature type="chain" id="PRO_5043934137" evidence="2">
    <location>
        <begin position="17"/>
        <end position="131"/>
    </location>
</feature>
<reference evidence="3 4" key="1">
    <citation type="submission" date="2019-10" db="EMBL/GenBank/DDBJ databases">
        <authorList>
            <person name="Palmer J.M."/>
        </authorList>
    </citation>
    <scope>NUCLEOTIDE SEQUENCE [LARGE SCALE GENOMIC DNA]</scope>
    <source>
        <strain evidence="3 4">TWF694</strain>
    </source>
</reference>
<evidence type="ECO:0000256" key="2">
    <source>
        <dbReference type="SAM" id="SignalP"/>
    </source>
</evidence>
<feature type="signal peptide" evidence="2">
    <location>
        <begin position="1"/>
        <end position="16"/>
    </location>
</feature>
<sequence length="131" mass="14373">MQFINAILLAIPAVMASEYYQADNSYPGGQTPQVGNTYQPAQTGNTYQPAQTGNTYQPAQGYNSQKHCVQEWFGTAPLCDGRCPSGWTLVRNALSATHCDKDTDAKKIEHCQGTSGNECWHGMKALCEQCY</sequence>
<accession>A0AAV9XFB4</accession>
<dbReference type="AlphaFoldDB" id="A0AAV9XFB4"/>
<name>A0AAV9XFB4_9PEZI</name>
<gene>
    <name evidence="3" type="ORF">TWF694_008157</name>
</gene>
<evidence type="ECO:0000313" key="3">
    <source>
        <dbReference type="EMBL" id="KAK6540767.1"/>
    </source>
</evidence>
<dbReference type="Proteomes" id="UP001365542">
    <property type="component" value="Unassembled WGS sequence"/>
</dbReference>
<feature type="region of interest" description="Disordered" evidence="1">
    <location>
        <begin position="30"/>
        <end position="56"/>
    </location>
</feature>
<keyword evidence="4" id="KW-1185">Reference proteome</keyword>
<evidence type="ECO:0000313" key="4">
    <source>
        <dbReference type="Proteomes" id="UP001365542"/>
    </source>
</evidence>
<keyword evidence="2" id="KW-0732">Signal</keyword>
<comment type="caution">
    <text evidence="3">The sequence shown here is derived from an EMBL/GenBank/DDBJ whole genome shotgun (WGS) entry which is preliminary data.</text>
</comment>
<proteinExistence type="predicted"/>